<dbReference type="CDD" id="cd00475">
    <property type="entry name" value="Cis_IPPS"/>
    <property type="match status" value="1"/>
</dbReference>
<evidence type="ECO:0000256" key="1">
    <source>
        <dbReference type="ARBA" id="ARBA00001946"/>
    </source>
</evidence>
<comment type="pathway">
    <text evidence="3">Protein modification; protein glycosylation.</text>
</comment>
<dbReference type="Pfam" id="PF01255">
    <property type="entry name" value="Prenyltransf"/>
    <property type="match status" value="1"/>
</dbReference>
<dbReference type="GO" id="GO:0009409">
    <property type="term" value="P:response to cold"/>
    <property type="evidence" value="ECO:0007669"/>
    <property type="project" value="TreeGrafter"/>
</dbReference>
<evidence type="ECO:0000256" key="2">
    <source>
        <dbReference type="ARBA" id="ARBA00002674"/>
    </source>
</evidence>
<dbReference type="FunFam" id="3.40.1180.10:FF:000001">
    <property type="entry name" value="(2E,6E)-farnesyl-diphosphate-specific ditrans,polycis-undecaprenyl-diphosphate synthase"/>
    <property type="match status" value="1"/>
</dbReference>
<dbReference type="OrthoDB" id="4173905at2759"/>
<evidence type="ECO:0000313" key="7">
    <source>
        <dbReference type="EMBL" id="OMO84324.1"/>
    </source>
</evidence>
<dbReference type="PANTHER" id="PTHR10291:SF0">
    <property type="entry name" value="DEHYDRODOLICHYL DIPHOSPHATE SYNTHASE 2"/>
    <property type="match status" value="1"/>
</dbReference>
<accession>A0A1R3IP09</accession>
<dbReference type="InterPro" id="IPR018520">
    <property type="entry name" value="UPP_synth-like_CS"/>
</dbReference>
<keyword evidence="8" id="KW-1185">Reference proteome</keyword>
<dbReference type="EC" id="2.5.1.-" evidence="6"/>
<evidence type="ECO:0000256" key="4">
    <source>
        <dbReference type="ARBA" id="ARBA00005432"/>
    </source>
</evidence>
<protein>
    <recommendedName>
        <fullName evidence="6">Alkyl transferase</fullName>
        <ecNumber evidence="6">2.5.1.-</ecNumber>
    </recommendedName>
</protein>
<comment type="function">
    <text evidence="2">Catalyzes cis-prenyl chain elongation to produce the polyprenyl backbone of dolichol, a glycosyl carrier-lipid required for the biosynthesis of several classes of glycoprotein.</text>
</comment>
<dbReference type="GO" id="GO:0016094">
    <property type="term" value="P:polyprenol biosynthetic process"/>
    <property type="evidence" value="ECO:0007669"/>
    <property type="project" value="TreeGrafter"/>
</dbReference>
<dbReference type="SUPFAM" id="SSF64005">
    <property type="entry name" value="Undecaprenyl diphosphate synthase"/>
    <property type="match status" value="1"/>
</dbReference>
<dbReference type="HAMAP" id="MF_01139">
    <property type="entry name" value="ISPT"/>
    <property type="match status" value="1"/>
</dbReference>
<comment type="similarity">
    <text evidence="4 6">Belongs to the UPP synthase family.</text>
</comment>
<evidence type="ECO:0000256" key="3">
    <source>
        <dbReference type="ARBA" id="ARBA00004922"/>
    </source>
</evidence>
<dbReference type="Gramene" id="OMO84324">
    <property type="protein sequence ID" value="OMO84324"/>
    <property type="gene ID" value="CCACVL1_10888"/>
</dbReference>
<dbReference type="UniPathway" id="UPA00378"/>
<name>A0A1R3IP09_COCAP</name>
<comment type="cofactor">
    <cofactor evidence="1">
        <name>Mg(2+)</name>
        <dbReference type="ChEBI" id="CHEBI:18420"/>
    </cofactor>
</comment>
<dbReference type="GO" id="GO:0009668">
    <property type="term" value="P:plastid membrane organization"/>
    <property type="evidence" value="ECO:0007669"/>
    <property type="project" value="EnsemblPlants"/>
</dbReference>
<organism evidence="7 8">
    <name type="scientific">Corchorus capsularis</name>
    <name type="common">Jute</name>
    <dbReference type="NCBI Taxonomy" id="210143"/>
    <lineage>
        <taxon>Eukaryota</taxon>
        <taxon>Viridiplantae</taxon>
        <taxon>Streptophyta</taxon>
        <taxon>Embryophyta</taxon>
        <taxon>Tracheophyta</taxon>
        <taxon>Spermatophyta</taxon>
        <taxon>Magnoliopsida</taxon>
        <taxon>eudicotyledons</taxon>
        <taxon>Gunneridae</taxon>
        <taxon>Pentapetalae</taxon>
        <taxon>rosids</taxon>
        <taxon>malvids</taxon>
        <taxon>Malvales</taxon>
        <taxon>Malvaceae</taxon>
        <taxon>Grewioideae</taxon>
        <taxon>Apeibeae</taxon>
        <taxon>Corchorus</taxon>
    </lineage>
</organism>
<evidence type="ECO:0000256" key="5">
    <source>
        <dbReference type="ARBA" id="ARBA00022679"/>
    </source>
</evidence>
<sequence>MLSLRFAIPTANSIASPKPKPKSAGSLQFLGNQTDIFSSGVSVPKRYDCKLQAAPTDVDVVNGKTSVARELSEELPVGLKKELMPKHVAVIMDGNGRWARQRGLPPSAGHEAGVKSLRELVELCCRWGIQVLTVFAFSAENWIRPKVEVEFLLSLFERALKSEFESFASESQIELLFYVMLFPSVRGGIRISVIGDSSKLPTSLQKLINEVEEATKQNTKLQLIVAVSYSGKYDVVQACRSIAEKAKDGEIQIEDINESLIEQELETNCTEYPYPDLLIRTSNELRVSNFLLWQLAYTELFFVRELWPDFGKDEFVDALTSYQQRQRRYGGRHS</sequence>
<dbReference type="Proteomes" id="UP000188268">
    <property type="component" value="Unassembled WGS sequence"/>
</dbReference>
<dbReference type="PROSITE" id="PS01066">
    <property type="entry name" value="UPP_SYNTHASE"/>
    <property type="match status" value="1"/>
</dbReference>
<dbReference type="EMBL" id="AWWV01009733">
    <property type="protein sequence ID" value="OMO84324.1"/>
    <property type="molecule type" value="Genomic_DNA"/>
</dbReference>
<evidence type="ECO:0000313" key="8">
    <source>
        <dbReference type="Proteomes" id="UP000188268"/>
    </source>
</evidence>
<gene>
    <name evidence="7" type="ORF">CCACVL1_10888</name>
</gene>
<dbReference type="PANTHER" id="PTHR10291">
    <property type="entry name" value="DEHYDRODOLICHYL DIPHOSPHATE SYNTHASE FAMILY MEMBER"/>
    <property type="match status" value="1"/>
</dbReference>
<dbReference type="GO" id="GO:0045547">
    <property type="term" value="F:ditrans,polycis-polyprenyl diphosphate synthase [(2E,6E)-farnesyl diphosphate specific] activity"/>
    <property type="evidence" value="ECO:0007669"/>
    <property type="project" value="TreeGrafter"/>
</dbReference>
<keyword evidence="5 6" id="KW-0808">Transferase</keyword>
<dbReference type="GO" id="GO:0009570">
    <property type="term" value="C:chloroplast stroma"/>
    <property type="evidence" value="ECO:0007669"/>
    <property type="project" value="EnsemblPlants"/>
</dbReference>
<dbReference type="OMA" id="FDRRDLW"/>
<proteinExistence type="inferred from homology"/>
<dbReference type="InterPro" id="IPR001441">
    <property type="entry name" value="UPP_synth-like"/>
</dbReference>
<dbReference type="STRING" id="210143.A0A1R3IP09"/>
<reference evidence="7 8" key="1">
    <citation type="submission" date="2013-09" db="EMBL/GenBank/DDBJ databases">
        <title>Corchorus capsularis genome sequencing.</title>
        <authorList>
            <person name="Alam M."/>
            <person name="Haque M.S."/>
            <person name="Islam M.S."/>
            <person name="Emdad E.M."/>
            <person name="Islam M.M."/>
            <person name="Ahmed B."/>
            <person name="Halim A."/>
            <person name="Hossen Q.M.M."/>
            <person name="Hossain M.Z."/>
            <person name="Ahmed R."/>
            <person name="Khan M.M."/>
            <person name="Islam R."/>
            <person name="Rashid M.M."/>
            <person name="Khan S.A."/>
            <person name="Rahman M.S."/>
            <person name="Alam M."/>
        </authorList>
    </citation>
    <scope>NUCLEOTIDE SEQUENCE [LARGE SCALE GENOMIC DNA]</scope>
    <source>
        <strain evidence="8">cv. CVL-1</strain>
        <tissue evidence="7">Whole seedling</tissue>
    </source>
</reference>
<dbReference type="Gene3D" id="3.40.1180.10">
    <property type="entry name" value="Decaprenyl diphosphate synthase-like"/>
    <property type="match status" value="1"/>
</dbReference>
<evidence type="ECO:0000256" key="6">
    <source>
        <dbReference type="RuleBase" id="RU363018"/>
    </source>
</evidence>
<dbReference type="AlphaFoldDB" id="A0A1R3IP09"/>
<dbReference type="InterPro" id="IPR036424">
    <property type="entry name" value="UPP_synth-like_sf"/>
</dbReference>
<comment type="caution">
    <text evidence="7">The sequence shown here is derived from an EMBL/GenBank/DDBJ whole genome shotgun (WGS) entry which is preliminary data.</text>
</comment>
<dbReference type="NCBIfam" id="TIGR00055">
    <property type="entry name" value="uppS"/>
    <property type="match status" value="1"/>
</dbReference>